<dbReference type="KEGG" id="eff:skT53_25480"/>
<comment type="similarity">
    <text evidence="3">Belongs to the CotF family.</text>
</comment>
<evidence type="ECO:0000313" key="5">
    <source>
        <dbReference type="Proteomes" id="UP000593802"/>
    </source>
</evidence>
<dbReference type="EMBL" id="AP023366">
    <property type="protein sequence ID" value="BCJ87563.1"/>
    <property type="molecule type" value="Genomic_DNA"/>
</dbReference>
<keyword evidence="4" id="KW-0167">Capsid protein</keyword>
<dbReference type="InterPro" id="IPR012347">
    <property type="entry name" value="Ferritin-like"/>
</dbReference>
<dbReference type="AlphaFoldDB" id="A0A7I8DBJ6"/>
<organism evidence="4 5">
    <name type="scientific">Effusibacillus dendaii</name>
    <dbReference type="NCBI Taxonomy" id="2743772"/>
    <lineage>
        <taxon>Bacteria</taxon>
        <taxon>Bacillati</taxon>
        <taxon>Bacillota</taxon>
        <taxon>Bacilli</taxon>
        <taxon>Bacillales</taxon>
        <taxon>Alicyclobacillaceae</taxon>
        <taxon>Effusibacillus</taxon>
    </lineage>
</organism>
<keyword evidence="5" id="KW-1185">Reference proteome</keyword>
<dbReference type="Gene3D" id="1.20.1260.10">
    <property type="match status" value="1"/>
</dbReference>
<dbReference type="InterPro" id="IPR012851">
    <property type="entry name" value="Spore_coat_CotF-like"/>
</dbReference>
<gene>
    <name evidence="4" type="primary">yraG_2</name>
    <name evidence="4" type="ORF">skT53_25480</name>
</gene>
<accession>A0A7I8DBJ6</accession>
<dbReference type="GO" id="GO:0030435">
    <property type="term" value="P:sporulation resulting in formation of a cellular spore"/>
    <property type="evidence" value="ECO:0007669"/>
    <property type="project" value="UniProtKB-KW"/>
</dbReference>
<sequence length="69" mass="7777">MATQGLALHETLEMHEILNFKTVCMTKSKTMQALVTDEELKAIMQKDVEQSTRAISDLQDLLSRAAQIQ</sequence>
<dbReference type="Proteomes" id="UP000593802">
    <property type="component" value="Chromosome"/>
</dbReference>
<keyword evidence="4" id="KW-0946">Virion</keyword>
<proteinExistence type="inferred from homology"/>
<dbReference type="PANTHER" id="PTHR39183:SF1">
    <property type="entry name" value="SPORE COAT PROTEIN F-LIKE PROTEIN YHCQ"/>
    <property type="match status" value="1"/>
</dbReference>
<protein>
    <submittedName>
        <fullName evidence="4">Spore coat protein F-like protein YraG</fullName>
    </submittedName>
</protein>
<keyword evidence="1" id="KW-0749">Sporulation</keyword>
<evidence type="ECO:0000256" key="2">
    <source>
        <dbReference type="ARBA" id="ARBA00024325"/>
    </source>
</evidence>
<name>A0A7I8DBJ6_9BACL</name>
<dbReference type="PANTHER" id="PTHR39183">
    <property type="entry name" value="SPORE COAT PROTEIN F-LIKE PROTEIN YHCQ"/>
    <property type="match status" value="1"/>
</dbReference>
<comment type="subcellular location">
    <subcellularLocation>
        <location evidence="2">Spore coat</location>
    </subcellularLocation>
</comment>
<dbReference type="RefSeq" id="WP_200757683.1">
    <property type="nucleotide sequence ID" value="NZ_AP023366.1"/>
</dbReference>
<evidence type="ECO:0000256" key="3">
    <source>
        <dbReference type="ARBA" id="ARBA00024344"/>
    </source>
</evidence>
<evidence type="ECO:0000313" key="4">
    <source>
        <dbReference type="EMBL" id="BCJ87563.1"/>
    </source>
</evidence>
<reference evidence="4 5" key="1">
    <citation type="submission" date="2020-08" db="EMBL/GenBank/DDBJ databases">
        <title>Complete Genome Sequence of Effusibacillus dendaii Strain skT53, Isolated from Farmland soil.</title>
        <authorList>
            <person name="Konishi T."/>
            <person name="Kawasaki H."/>
        </authorList>
    </citation>
    <scope>NUCLEOTIDE SEQUENCE [LARGE SCALE GENOMIC DNA]</scope>
    <source>
        <strain evidence="5">skT53</strain>
    </source>
</reference>
<evidence type="ECO:0000256" key="1">
    <source>
        <dbReference type="ARBA" id="ARBA00022969"/>
    </source>
</evidence>